<feature type="region of interest" description="Disordered" evidence="1">
    <location>
        <begin position="86"/>
        <end position="120"/>
    </location>
</feature>
<organism evidence="2 3">
    <name type="scientific">Heracleum sosnowskyi</name>
    <dbReference type="NCBI Taxonomy" id="360622"/>
    <lineage>
        <taxon>Eukaryota</taxon>
        <taxon>Viridiplantae</taxon>
        <taxon>Streptophyta</taxon>
        <taxon>Embryophyta</taxon>
        <taxon>Tracheophyta</taxon>
        <taxon>Spermatophyta</taxon>
        <taxon>Magnoliopsida</taxon>
        <taxon>eudicotyledons</taxon>
        <taxon>Gunneridae</taxon>
        <taxon>Pentapetalae</taxon>
        <taxon>asterids</taxon>
        <taxon>campanulids</taxon>
        <taxon>Apiales</taxon>
        <taxon>Apiaceae</taxon>
        <taxon>Apioideae</taxon>
        <taxon>apioid superclade</taxon>
        <taxon>Tordylieae</taxon>
        <taxon>Tordyliinae</taxon>
        <taxon>Heracleum</taxon>
    </lineage>
</organism>
<protein>
    <submittedName>
        <fullName evidence="2">Uncharacterized protein</fullName>
    </submittedName>
</protein>
<dbReference type="EMBL" id="JAUIZM010000010">
    <property type="protein sequence ID" value="KAK1361068.1"/>
    <property type="molecule type" value="Genomic_DNA"/>
</dbReference>
<accession>A0AAD8M6I2</accession>
<evidence type="ECO:0000256" key="1">
    <source>
        <dbReference type="SAM" id="MobiDB-lite"/>
    </source>
</evidence>
<evidence type="ECO:0000313" key="2">
    <source>
        <dbReference type="EMBL" id="KAK1361068.1"/>
    </source>
</evidence>
<sequence>MVTNLDKVKAAGFLAAGLDPVKVLTTKSRQVDESVSTKGKTKINDDALQNEVSNASSSHIERVFIRDPSNFFVDLRIFKNDYSIDYNDEEENRKDKEDEDEDKDENDGENDELSDNDDLV</sequence>
<reference evidence="2" key="2">
    <citation type="submission" date="2023-05" db="EMBL/GenBank/DDBJ databases">
        <authorList>
            <person name="Schelkunov M.I."/>
        </authorList>
    </citation>
    <scope>NUCLEOTIDE SEQUENCE</scope>
    <source>
        <strain evidence="2">Hsosn_3</strain>
        <tissue evidence="2">Leaf</tissue>
    </source>
</reference>
<dbReference type="AlphaFoldDB" id="A0AAD8M6I2"/>
<evidence type="ECO:0000313" key="3">
    <source>
        <dbReference type="Proteomes" id="UP001237642"/>
    </source>
</evidence>
<proteinExistence type="predicted"/>
<dbReference type="Proteomes" id="UP001237642">
    <property type="component" value="Unassembled WGS sequence"/>
</dbReference>
<gene>
    <name evidence="2" type="ORF">POM88_045542</name>
</gene>
<reference evidence="2" key="1">
    <citation type="submission" date="2023-02" db="EMBL/GenBank/DDBJ databases">
        <title>Genome of toxic invasive species Heracleum sosnowskyi carries increased number of genes despite the absence of recent whole-genome duplications.</title>
        <authorList>
            <person name="Schelkunov M."/>
            <person name="Shtratnikova V."/>
            <person name="Makarenko M."/>
            <person name="Klepikova A."/>
            <person name="Omelchenko D."/>
            <person name="Novikova G."/>
            <person name="Obukhova E."/>
            <person name="Bogdanov V."/>
            <person name="Penin A."/>
            <person name="Logacheva M."/>
        </authorList>
    </citation>
    <scope>NUCLEOTIDE SEQUENCE</scope>
    <source>
        <strain evidence="2">Hsosn_3</strain>
        <tissue evidence="2">Leaf</tissue>
    </source>
</reference>
<feature type="compositionally biased region" description="Acidic residues" evidence="1">
    <location>
        <begin position="97"/>
        <end position="120"/>
    </location>
</feature>
<comment type="caution">
    <text evidence="2">The sequence shown here is derived from an EMBL/GenBank/DDBJ whole genome shotgun (WGS) entry which is preliminary data.</text>
</comment>
<keyword evidence="3" id="KW-1185">Reference proteome</keyword>
<name>A0AAD8M6I2_9APIA</name>